<sequence>MCIRKPKAQGCAHAMQRPEGHPGSPVGRNLRERVMDGMNRQG</sequence>
<protein>
    <submittedName>
        <fullName evidence="2">Uncharacterized protein</fullName>
    </submittedName>
</protein>
<dbReference type="AlphaFoldDB" id="A0A0C4WRJ7"/>
<feature type="region of interest" description="Disordered" evidence="1">
    <location>
        <begin position="1"/>
        <end position="29"/>
    </location>
</feature>
<gene>
    <name evidence="2" type="ORF">Achr_27420</name>
</gene>
<evidence type="ECO:0000313" key="2">
    <source>
        <dbReference type="EMBL" id="AJE22165.1"/>
    </source>
</evidence>
<dbReference type="EMBL" id="CP010415">
    <property type="protein sequence ID" value="AJE22165.1"/>
    <property type="molecule type" value="Genomic_DNA"/>
</dbReference>
<organism evidence="2 3">
    <name type="scientific">Azotobacter chroococcum NCIMB 8003</name>
    <dbReference type="NCBI Taxonomy" id="1328314"/>
    <lineage>
        <taxon>Bacteria</taxon>
        <taxon>Pseudomonadati</taxon>
        <taxon>Pseudomonadota</taxon>
        <taxon>Gammaproteobacteria</taxon>
        <taxon>Pseudomonadales</taxon>
        <taxon>Pseudomonadaceae</taxon>
        <taxon>Azotobacter</taxon>
    </lineage>
</organism>
<dbReference type="HOGENOM" id="CLU_3246608_0_0_6"/>
<evidence type="ECO:0000256" key="1">
    <source>
        <dbReference type="SAM" id="MobiDB-lite"/>
    </source>
</evidence>
<dbReference type="Proteomes" id="UP000068210">
    <property type="component" value="Chromosome"/>
</dbReference>
<evidence type="ECO:0000313" key="3">
    <source>
        <dbReference type="Proteomes" id="UP000068210"/>
    </source>
</evidence>
<keyword evidence="3" id="KW-1185">Reference proteome</keyword>
<reference evidence="2 3" key="1">
    <citation type="journal article" date="2015" name="PLoS ONE">
        <title>Azotobacter Genomes: The Genome of Azotobacter chroococcum NCIMB 8003 (ATCC 4412).</title>
        <authorList>
            <person name="Robson R.L."/>
            <person name="Jones R."/>
            <person name="Robson R.M."/>
            <person name="Schwartz A."/>
            <person name="Richardson T.H."/>
        </authorList>
    </citation>
    <scope>NUCLEOTIDE SEQUENCE [LARGE SCALE GENOMIC DNA]</scope>
    <source>
        <strain evidence="2 3">NCIMB 8003</strain>
    </source>
</reference>
<accession>A0A0C4WRJ7</accession>
<name>A0A0C4WRJ7_9GAMM</name>
<proteinExistence type="predicted"/>
<dbReference type="KEGG" id="acx:Achr_27420"/>